<dbReference type="PATRIC" id="fig|1339349.3.peg.854"/>
<dbReference type="RefSeq" id="WP_005824917.1">
    <property type="nucleotide sequence ID" value="NZ_JNHN01000096.1"/>
</dbReference>
<accession>A0A078S5C8</accession>
<reference evidence="2 3" key="1">
    <citation type="submission" date="2014-04" db="EMBL/GenBank/DDBJ databases">
        <authorList>
            <person name="Sears C."/>
            <person name="Carroll K."/>
            <person name="Sack B.R."/>
            <person name="Qadri F."/>
            <person name="Myers L.L."/>
            <person name="Chung G.-T."/>
            <person name="Escheverria P."/>
            <person name="Fraser C.M."/>
            <person name="Sadzewicz L."/>
            <person name="Shefchek K.A."/>
            <person name="Tallon L."/>
            <person name="Das S.P."/>
            <person name="Daugherty S."/>
            <person name="Mongodin E.F."/>
        </authorList>
    </citation>
    <scope>NUCLEOTIDE SEQUENCE [LARGE SCALE GENOMIC DNA]</scope>
    <source>
        <strain evidence="2 3">3978 T3 ii</strain>
    </source>
</reference>
<dbReference type="InterPro" id="IPR051675">
    <property type="entry name" value="Endo/Exo/Phosphatase_dom_1"/>
</dbReference>
<gene>
    <name evidence="2" type="ORF">M094_4050</name>
</gene>
<sequence length="316" mass="36804">MQNPFKEFLYFSRGERRGILVLITGIILVFLSGYIYIYQRENRPLSDEVIRRQATAMAEYESFIASIQEKEQKWDNRLKPSSQKQPTTVSLARFNPNIADSVIFCRLGLPGWMARNILRYRSKGGKFHKAEDFRKIYGMTEKQYQTLLPYIHITPEDTETRTVQLYSSPASNDSAVTFRIAPEKYPSGTLVDLNRADTTELKKIPGIGSGIARLIIGYRQRLGGFYNITQLQEIHLDTTQLQSWFSIDTRAIHLINLNRSSIERLRNHPYINFYQAKAFVEYRKKKGDLHSLKPFALYEEFSDTDLEKISHYVCFE</sequence>
<dbReference type="Gene3D" id="1.10.150.280">
    <property type="entry name" value="AF1531-like domain"/>
    <property type="match status" value="2"/>
</dbReference>
<dbReference type="GeneID" id="99749845"/>
<keyword evidence="1" id="KW-0812">Transmembrane</keyword>
<evidence type="ECO:0000313" key="2">
    <source>
        <dbReference type="EMBL" id="KDS56758.1"/>
    </source>
</evidence>
<dbReference type="GO" id="GO:0015627">
    <property type="term" value="C:type II protein secretion system complex"/>
    <property type="evidence" value="ECO:0007669"/>
    <property type="project" value="TreeGrafter"/>
</dbReference>
<dbReference type="InterPro" id="IPR010994">
    <property type="entry name" value="RuvA_2-like"/>
</dbReference>
<proteinExistence type="predicted"/>
<dbReference type="SUPFAM" id="SSF47781">
    <property type="entry name" value="RuvA domain 2-like"/>
    <property type="match status" value="3"/>
</dbReference>
<dbReference type="PANTHER" id="PTHR21180:SF32">
    <property type="entry name" value="ENDONUCLEASE_EXONUCLEASE_PHOSPHATASE FAMILY DOMAIN-CONTAINING PROTEIN 1"/>
    <property type="match status" value="1"/>
</dbReference>
<feature type="transmembrane region" description="Helical" evidence="1">
    <location>
        <begin position="20"/>
        <end position="38"/>
    </location>
</feature>
<dbReference type="EMBL" id="JNHN01000096">
    <property type="protein sequence ID" value="KDS56758.1"/>
    <property type="molecule type" value="Genomic_DNA"/>
</dbReference>
<dbReference type="AlphaFoldDB" id="A0A078S5C8"/>
<dbReference type="Pfam" id="PF12836">
    <property type="entry name" value="HHH_3"/>
    <property type="match status" value="3"/>
</dbReference>
<dbReference type="Proteomes" id="UP000028013">
    <property type="component" value="Unassembled WGS sequence"/>
</dbReference>
<protein>
    <submittedName>
        <fullName evidence="2">Competence ComEA helix-hairpin-helix repeat region domain protein</fullName>
    </submittedName>
</protein>
<name>A0A078S5C8_BACUN</name>
<dbReference type="PANTHER" id="PTHR21180">
    <property type="entry name" value="ENDONUCLEASE/EXONUCLEASE/PHOSPHATASE FAMILY DOMAIN-CONTAINING PROTEIN 1"/>
    <property type="match status" value="1"/>
</dbReference>
<organism evidence="2 3">
    <name type="scientific">Bacteroides uniformis str. 3978 T3 ii</name>
    <dbReference type="NCBI Taxonomy" id="1339349"/>
    <lineage>
        <taxon>Bacteria</taxon>
        <taxon>Pseudomonadati</taxon>
        <taxon>Bacteroidota</taxon>
        <taxon>Bacteroidia</taxon>
        <taxon>Bacteroidales</taxon>
        <taxon>Bacteroidaceae</taxon>
        <taxon>Bacteroides</taxon>
    </lineage>
</organism>
<keyword evidence="1" id="KW-1133">Transmembrane helix</keyword>
<keyword evidence="1" id="KW-0472">Membrane</keyword>
<evidence type="ECO:0000313" key="3">
    <source>
        <dbReference type="Proteomes" id="UP000028013"/>
    </source>
</evidence>
<comment type="caution">
    <text evidence="2">The sequence shown here is derived from an EMBL/GenBank/DDBJ whole genome shotgun (WGS) entry which is preliminary data.</text>
</comment>
<dbReference type="GO" id="GO:0015628">
    <property type="term" value="P:protein secretion by the type II secretion system"/>
    <property type="evidence" value="ECO:0007669"/>
    <property type="project" value="TreeGrafter"/>
</dbReference>
<evidence type="ECO:0000256" key="1">
    <source>
        <dbReference type="SAM" id="Phobius"/>
    </source>
</evidence>